<dbReference type="Gene3D" id="3.90.550.10">
    <property type="entry name" value="Spore Coat Polysaccharide Biosynthesis Protein SpsA, Chain A"/>
    <property type="match status" value="1"/>
</dbReference>
<accession>A0ABS8KDQ8</accession>
<reference evidence="2 3" key="1">
    <citation type="submission" date="2021-11" db="EMBL/GenBank/DDBJ databases">
        <authorList>
            <person name="Oh E.-T."/>
            <person name="Kim S.-B."/>
        </authorList>
    </citation>
    <scope>NUCLEOTIDE SEQUENCE [LARGE SCALE GENOMIC DNA]</scope>
    <source>
        <strain evidence="2 3">MMS20-SJTN17</strain>
    </source>
</reference>
<keyword evidence="3" id="KW-1185">Reference proteome</keyword>
<dbReference type="SUPFAM" id="SSF53448">
    <property type="entry name" value="Nucleotide-diphospho-sugar transferases"/>
    <property type="match status" value="1"/>
</dbReference>
<dbReference type="InterPro" id="IPR001173">
    <property type="entry name" value="Glyco_trans_2-like"/>
</dbReference>
<dbReference type="CDD" id="cd00761">
    <property type="entry name" value="Glyco_tranf_GTA_type"/>
    <property type="match status" value="1"/>
</dbReference>
<evidence type="ECO:0000259" key="1">
    <source>
        <dbReference type="Pfam" id="PF00535"/>
    </source>
</evidence>
<proteinExistence type="predicted"/>
<dbReference type="Proteomes" id="UP001430614">
    <property type="component" value="Unassembled WGS sequence"/>
</dbReference>
<evidence type="ECO:0000313" key="3">
    <source>
        <dbReference type="Proteomes" id="UP001430614"/>
    </source>
</evidence>
<feature type="domain" description="Glycosyltransferase 2-like" evidence="1">
    <location>
        <begin position="52"/>
        <end position="216"/>
    </location>
</feature>
<evidence type="ECO:0000313" key="2">
    <source>
        <dbReference type="EMBL" id="MCC8402835.1"/>
    </source>
</evidence>
<gene>
    <name evidence="2" type="ORF">LJ655_13220</name>
</gene>
<dbReference type="Pfam" id="PF00535">
    <property type="entry name" value="Glycos_transf_2"/>
    <property type="match status" value="1"/>
</dbReference>
<dbReference type="EMBL" id="JAJITC010000006">
    <property type="protein sequence ID" value="MCC8402835.1"/>
    <property type="molecule type" value="Genomic_DNA"/>
</dbReference>
<protein>
    <submittedName>
        <fullName evidence="2">Glycosyltransferase</fullName>
    </submittedName>
</protein>
<organism evidence="2 3">
    <name type="scientific">Paraburkholderia translucens</name>
    <dbReference type="NCBI Taxonomy" id="2886945"/>
    <lineage>
        <taxon>Bacteria</taxon>
        <taxon>Pseudomonadati</taxon>
        <taxon>Pseudomonadota</taxon>
        <taxon>Betaproteobacteria</taxon>
        <taxon>Burkholderiales</taxon>
        <taxon>Burkholderiaceae</taxon>
        <taxon>Paraburkholderia</taxon>
    </lineage>
</organism>
<comment type="caution">
    <text evidence="2">The sequence shown here is derived from an EMBL/GenBank/DDBJ whole genome shotgun (WGS) entry which is preliminary data.</text>
</comment>
<sequence>MSAAQSIGECARCGNEQGRTLPIPLRSSVVAVVWHEKPKCPGALSMPAPRISVLLPVYKVEDYIEDCLDSLLSQSCTDFEIVAVDDSSPDRSGEIAARLLAQQDRIPWKLIRNTDNRGLAETRKIAASEARGDYVLCVDSDDRVHRDLIRTVLREADQHDADVVVFAAEHVSPDGAVNSRIDSGDCIITGVEAVQKILDLTLQAFCWNKLVRRSIFVAVEHPCGLIYEDLCVSVQTLANAKIVRLIPDRLYSYMFRESGISRRFNPRVVDLFTIMDRVEKGTASLPIPDYQRLLFRLKYIFGYRAIAFQTAITAPSYQLASPILYSVSKKLRVKHLLGMYAEGRPKLSVVMTMLKIHPWIFYCVVRRFNHR</sequence>
<dbReference type="InterPro" id="IPR029044">
    <property type="entry name" value="Nucleotide-diphossugar_trans"/>
</dbReference>
<dbReference type="PANTHER" id="PTHR22916:SF3">
    <property type="entry name" value="UDP-GLCNAC:BETAGAL BETA-1,3-N-ACETYLGLUCOSAMINYLTRANSFERASE-LIKE PROTEIN 1"/>
    <property type="match status" value="1"/>
</dbReference>
<name>A0ABS8KDQ8_9BURK</name>
<dbReference type="PANTHER" id="PTHR22916">
    <property type="entry name" value="GLYCOSYLTRANSFERASE"/>
    <property type="match status" value="1"/>
</dbReference>